<organism evidence="2 3">
    <name type="scientific">Runella salmonicolor</name>
    <dbReference type="NCBI Taxonomy" id="2950278"/>
    <lineage>
        <taxon>Bacteria</taxon>
        <taxon>Pseudomonadati</taxon>
        <taxon>Bacteroidota</taxon>
        <taxon>Cytophagia</taxon>
        <taxon>Cytophagales</taxon>
        <taxon>Spirosomataceae</taxon>
        <taxon>Runella</taxon>
    </lineage>
</organism>
<dbReference type="Proteomes" id="UP001204772">
    <property type="component" value="Unassembled WGS sequence"/>
</dbReference>
<dbReference type="Gene3D" id="2.60.120.10">
    <property type="entry name" value="Jelly Rolls"/>
    <property type="match status" value="1"/>
</dbReference>
<evidence type="ECO:0000313" key="3">
    <source>
        <dbReference type="Proteomes" id="UP001204772"/>
    </source>
</evidence>
<dbReference type="PROSITE" id="PS50042">
    <property type="entry name" value="CNMP_BINDING_3"/>
    <property type="match status" value="1"/>
</dbReference>
<keyword evidence="3" id="KW-1185">Reference proteome</keyword>
<protein>
    <submittedName>
        <fullName evidence="2">Crp/Fnr family transcriptional regulator</fullName>
    </submittedName>
</protein>
<evidence type="ECO:0000259" key="1">
    <source>
        <dbReference type="PROSITE" id="PS50042"/>
    </source>
</evidence>
<accession>A0ABT1FTX6</accession>
<feature type="domain" description="Cyclic nucleotide-binding" evidence="1">
    <location>
        <begin position="24"/>
        <end position="84"/>
    </location>
</feature>
<dbReference type="InterPro" id="IPR018490">
    <property type="entry name" value="cNMP-bd_dom_sf"/>
</dbReference>
<dbReference type="InterPro" id="IPR000595">
    <property type="entry name" value="cNMP-bd_dom"/>
</dbReference>
<comment type="caution">
    <text evidence="2">The sequence shown here is derived from an EMBL/GenBank/DDBJ whole genome shotgun (WGS) entry which is preliminary data.</text>
</comment>
<dbReference type="EMBL" id="JAMZEL010000011">
    <property type="protein sequence ID" value="MCP1385223.1"/>
    <property type="molecule type" value="Genomic_DNA"/>
</dbReference>
<name>A0ABT1FTX6_9BACT</name>
<dbReference type="InterPro" id="IPR014710">
    <property type="entry name" value="RmlC-like_jellyroll"/>
</dbReference>
<reference evidence="2 3" key="1">
    <citation type="submission" date="2022-06" db="EMBL/GenBank/DDBJ databases">
        <title>Runella sp. S5 genome sequencing.</title>
        <authorList>
            <person name="Park S."/>
        </authorList>
    </citation>
    <scope>NUCLEOTIDE SEQUENCE [LARGE SCALE GENOMIC DNA]</scope>
    <source>
        <strain evidence="2 3">S5</strain>
    </source>
</reference>
<dbReference type="RefSeq" id="WP_253531475.1">
    <property type="nucleotide sequence ID" value="NZ_JAMZEL010000011.1"/>
</dbReference>
<gene>
    <name evidence="2" type="ORF">NCI00_22475</name>
</gene>
<evidence type="ECO:0000313" key="2">
    <source>
        <dbReference type="EMBL" id="MCP1385223.1"/>
    </source>
</evidence>
<dbReference type="SUPFAM" id="SSF51206">
    <property type="entry name" value="cAMP-binding domain-like"/>
    <property type="match status" value="1"/>
</dbReference>
<dbReference type="Pfam" id="PF00027">
    <property type="entry name" value="cNMP_binding"/>
    <property type="match status" value="1"/>
</dbReference>
<dbReference type="CDD" id="cd00038">
    <property type="entry name" value="CAP_ED"/>
    <property type="match status" value="1"/>
</dbReference>
<proteinExistence type="predicted"/>
<dbReference type="SMART" id="SM00100">
    <property type="entry name" value="cNMP"/>
    <property type="match status" value="1"/>
</dbReference>
<sequence length="205" mass="23731">MNNRNNIPEIDARLRTELTTYLSKFQTLTSEEVEAIAANMKVKLYEKGSVLVNEGDICHECYFVLKGCLRQFRLVNGIEKTTQFYTEEQAAVFFTSYTTQAKSESYLSCVEDSILLIGEPAKETEMYQKFPKLIEITRQMMEQDFGKTQDALAYFMASSPEERYLNLLENRPDLLQRVPQHQLAGYIGVTPESLSRIRKRILKEK</sequence>